<evidence type="ECO:0000313" key="4">
    <source>
        <dbReference type="Proteomes" id="UP000608522"/>
    </source>
</evidence>
<feature type="signal peptide" evidence="2">
    <location>
        <begin position="1"/>
        <end position="32"/>
    </location>
</feature>
<keyword evidence="1" id="KW-0812">Transmembrane</keyword>
<evidence type="ECO:0000256" key="2">
    <source>
        <dbReference type="SAM" id="SignalP"/>
    </source>
</evidence>
<keyword evidence="2" id="KW-0732">Signal</keyword>
<keyword evidence="1" id="KW-0472">Membrane</keyword>
<organism evidence="3 4">
    <name type="scientific">Streptomyces spororaveus</name>
    <dbReference type="NCBI Taxonomy" id="284039"/>
    <lineage>
        <taxon>Bacteria</taxon>
        <taxon>Bacillati</taxon>
        <taxon>Actinomycetota</taxon>
        <taxon>Actinomycetes</taxon>
        <taxon>Kitasatosporales</taxon>
        <taxon>Streptomycetaceae</taxon>
        <taxon>Streptomyces</taxon>
    </lineage>
</organism>
<dbReference type="Proteomes" id="UP000608522">
    <property type="component" value="Unassembled WGS sequence"/>
</dbReference>
<gene>
    <name evidence="3" type="ORF">Sspor_33090</name>
</gene>
<proteinExistence type="predicted"/>
<name>A0ABQ3TBG5_9ACTN</name>
<dbReference type="EMBL" id="BNED01000005">
    <property type="protein sequence ID" value="GHI77748.1"/>
    <property type="molecule type" value="Genomic_DNA"/>
</dbReference>
<keyword evidence="4" id="KW-1185">Reference proteome</keyword>
<evidence type="ECO:0000256" key="1">
    <source>
        <dbReference type="SAM" id="Phobius"/>
    </source>
</evidence>
<feature type="transmembrane region" description="Helical" evidence="1">
    <location>
        <begin position="196"/>
        <end position="218"/>
    </location>
</feature>
<comment type="caution">
    <text evidence="3">The sequence shown here is derived from an EMBL/GenBank/DDBJ whole genome shotgun (WGS) entry which is preliminary data.</text>
</comment>
<evidence type="ECO:0000313" key="3">
    <source>
        <dbReference type="EMBL" id="GHI77748.1"/>
    </source>
</evidence>
<dbReference type="RefSeq" id="WP_202199719.1">
    <property type="nucleotide sequence ID" value="NZ_BAAATO010000010.1"/>
</dbReference>
<feature type="chain" id="PRO_5046338241" evidence="2">
    <location>
        <begin position="33"/>
        <end position="225"/>
    </location>
</feature>
<accession>A0ABQ3TBG5</accession>
<dbReference type="InterPro" id="IPR006311">
    <property type="entry name" value="TAT_signal"/>
</dbReference>
<protein>
    <submittedName>
        <fullName evidence="3">Uncharacterized protein</fullName>
    </submittedName>
</protein>
<reference evidence="4" key="1">
    <citation type="submission" date="2023-07" db="EMBL/GenBank/DDBJ databases">
        <title>Whole genome shotgun sequence of Streptomyces spororaveus NBRC 15456.</title>
        <authorList>
            <person name="Komaki H."/>
            <person name="Tamura T."/>
        </authorList>
    </citation>
    <scope>NUCLEOTIDE SEQUENCE [LARGE SCALE GENOMIC DNA]</scope>
    <source>
        <strain evidence="4">NBRC 15456</strain>
    </source>
</reference>
<keyword evidence="1" id="KW-1133">Transmembrane helix</keyword>
<sequence length="225" mass="21932">MSTVSRRTLVRAAAVTACAGSLLALPTAAALAEGVPAASSAHSAHSAAPRSILLKSLSLADGVSTAKLYRMADGAYRAEILAADGTKAATLTSRDGVTAVGGSGDLHASLDSSGRLSSWMGGVPAHGADHTVAGDGHKTGTRTEARTEASGDARAGHVVPASVPRNAATGDSRVVADGSSGGRRLSTLADGPGDGVLLLAAAGGIAAVGAAGLGFAMLRRGRTDS</sequence>
<dbReference type="PROSITE" id="PS51318">
    <property type="entry name" value="TAT"/>
    <property type="match status" value="1"/>
</dbReference>